<evidence type="ECO:0000313" key="7">
    <source>
        <dbReference type="EMBL" id="PJE76015.1"/>
    </source>
</evidence>
<dbReference type="GO" id="GO:0005840">
    <property type="term" value="C:ribosome"/>
    <property type="evidence" value="ECO:0007669"/>
    <property type="project" value="UniProtKB-KW"/>
</dbReference>
<dbReference type="NCBIfam" id="NF001109">
    <property type="entry name" value="PRK00136.1"/>
    <property type="match status" value="1"/>
</dbReference>
<evidence type="ECO:0000256" key="3">
    <source>
        <dbReference type="ARBA" id="ARBA00023274"/>
    </source>
</evidence>
<comment type="similarity">
    <text evidence="1 5 6">Belongs to the universal ribosomal protein uS8 family.</text>
</comment>
<comment type="subunit">
    <text evidence="5">Part of the 30S ribosomal subunit. Contacts proteins S5 and S12.</text>
</comment>
<dbReference type="GO" id="GO:0019843">
    <property type="term" value="F:rRNA binding"/>
    <property type="evidence" value="ECO:0007669"/>
    <property type="project" value="UniProtKB-UniRule"/>
</dbReference>
<keyword evidence="5" id="KW-0699">rRNA-binding</keyword>
<dbReference type="PROSITE" id="PS00053">
    <property type="entry name" value="RIBOSOMAL_S8"/>
    <property type="match status" value="1"/>
</dbReference>
<dbReference type="Gene3D" id="3.30.1490.10">
    <property type="match status" value="1"/>
</dbReference>
<dbReference type="InterPro" id="IPR047863">
    <property type="entry name" value="Ribosomal_uS8_CS"/>
</dbReference>
<dbReference type="EMBL" id="PFET01000006">
    <property type="protein sequence ID" value="PJE76015.1"/>
    <property type="molecule type" value="Genomic_DNA"/>
</dbReference>
<dbReference type="GO" id="GO:0005737">
    <property type="term" value="C:cytoplasm"/>
    <property type="evidence" value="ECO:0007669"/>
    <property type="project" value="UniProtKB-ARBA"/>
</dbReference>
<dbReference type="Pfam" id="PF00410">
    <property type="entry name" value="Ribosomal_S8"/>
    <property type="match status" value="1"/>
</dbReference>
<name>A0A2M8LF13_9BACT</name>
<dbReference type="AlphaFoldDB" id="A0A2M8LF13"/>
<dbReference type="InterPro" id="IPR000630">
    <property type="entry name" value="Ribosomal_uS8"/>
</dbReference>
<dbReference type="GO" id="GO:0003735">
    <property type="term" value="F:structural constituent of ribosome"/>
    <property type="evidence" value="ECO:0007669"/>
    <property type="project" value="InterPro"/>
</dbReference>
<comment type="function">
    <text evidence="5">One of the primary rRNA binding proteins, it binds directly to 16S rRNA central domain where it helps coordinate assembly of the platform of the 30S subunit.</text>
</comment>
<evidence type="ECO:0000313" key="8">
    <source>
        <dbReference type="Proteomes" id="UP000231152"/>
    </source>
</evidence>
<dbReference type="GO" id="GO:0006412">
    <property type="term" value="P:translation"/>
    <property type="evidence" value="ECO:0007669"/>
    <property type="project" value="UniProtKB-UniRule"/>
</dbReference>
<dbReference type="HAMAP" id="MF_01302_B">
    <property type="entry name" value="Ribosomal_uS8_B"/>
    <property type="match status" value="1"/>
</dbReference>
<evidence type="ECO:0000256" key="1">
    <source>
        <dbReference type="ARBA" id="ARBA00006471"/>
    </source>
</evidence>
<evidence type="ECO:0000256" key="5">
    <source>
        <dbReference type="HAMAP-Rule" id="MF_01302"/>
    </source>
</evidence>
<dbReference type="FunFam" id="3.30.1490.10:FF:000001">
    <property type="entry name" value="30S ribosomal protein S8"/>
    <property type="match status" value="1"/>
</dbReference>
<sequence>MTDPIADMLTRIRNGFLVKKAEVVLPFSTIKQSLAELLVREGYLESVEKIEVTAIPWSPRTSRRAGRRGRSDLLRLVLRYTNEGKPSAQILDRISKPSNRIYVKKGGVPVVHSGLGIAILSTPQGLMTNRQARKVGVGGEIICHIY</sequence>
<evidence type="ECO:0000256" key="4">
    <source>
        <dbReference type="ARBA" id="ARBA00035258"/>
    </source>
</evidence>
<evidence type="ECO:0000256" key="2">
    <source>
        <dbReference type="ARBA" id="ARBA00022980"/>
    </source>
</evidence>
<proteinExistence type="inferred from homology"/>
<organism evidence="7 8">
    <name type="scientific">Candidatus Uhrbacteria bacterium CG10_big_fil_rev_8_21_14_0_10_48_11</name>
    <dbReference type="NCBI Taxonomy" id="1975037"/>
    <lineage>
        <taxon>Bacteria</taxon>
        <taxon>Candidatus Uhriibacteriota</taxon>
    </lineage>
</organism>
<dbReference type="GO" id="GO:1990904">
    <property type="term" value="C:ribonucleoprotein complex"/>
    <property type="evidence" value="ECO:0007669"/>
    <property type="project" value="UniProtKB-KW"/>
</dbReference>
<dbReference type="PANTHER" id="PTHR11758">
    <property type="entry name" value="40S RIBOSOMAL PROTEIN S15A"/>
    <property type="match status" value="1"/>
</dbReference>
<dbReference type="InterPro" id="IPR035987">
    <property type="entry name" value="Ribosomal_uS8_sf"/>
</dbReference>
<dbReference type="Proteomes" id="UP000231152">
    <property type="component" value="Unassembled WGS sequence"/>
</dbReference>
<dbReference type="Gene3D" id="3.30.1370.30">
    <property type="match status" value="1"/>
</dbReference>
<gene>
    <name evidence="5" type="primary">rpsH</name>
    <name evidence="7" type="ORF">COV04_01575</name>
</gene>
<comment type="caution">
    <text evidence="7">The sequence shown here is derived from an EMBL/GenBank/DDBJ whole genome shotgun (WGS) entry which is preliminary data.</text>
</comment>
<keyword evidence="2 5" id="KW-0689">Ribosomal protein</keyword>
<accession>A0A2M8LF13</accession>
<protein>
    <recommendedName>
        <fullName evidence="4 5">Small ribosomal subunit protein uS8</fullName>
    </recommendedName>
</protein>
<evidence type="ECO:0000256" key="6">
    <source>
        <dbReference type="RuleBase" id="RU003660"/>
    </source>
</evidence>
<reference evidence="7 8" key="1">
    <citation type="submission" date="2017-09" db="EMBL/GenBank/DDBJ databases">
        <title>Depth-based differentiation of microbial function through sediment-hosted aquifers and enrichment of novel symbionts in the deep terrestrial subsurface.</title>
        <authorList>
            <person name="Probst A.J."/>
            <person name="Ladd B."/>
            <person name="Jarett J.K."/>
            <person name="Geller-Mcgrath D.E."/>
            <person name="Sieber C.M."/>
            <person name="Emerson J.B."/>
            <person name="Anantharaman K."/>
            <person name="Thomas B.C."/>
            <person name="Malmstrom R."/>
            <person name="Stieglmeier M."/>
            <person name="Klingl A."/>
            <person name="Woyke T."/>
            <person name="Ryan C.M."/>
            <person name="Banfield J.F."/>
        </authorList>
    </citation>
    <scope>NUCLEOTIDE SEQUENCE [LARGE SCALE GENOMIC DNA]</scope>
    <source>
        <strain evidence="7">CG10_big_fil_rev_8_21_14_0_10_48_11</strain>
    </source>
</reference>
<keyword evidence="5" id="KW-0694">RNA-binding</keyword>
<keyword evidence="3 5" id="KW-0687">Ribonucleoprotein</keyword>
<dbReference type="SUPFAM" id="SSF56047">
    <property type="entry name" value="Ribosomal protein S8"/>
    <property type="match status" value="1"/>
</dbReference>